<dbReference type="PANTHER" id="PTHR34523">
    <property type="entry name" value="COILED-COIL DOMAIN-CONTAINING PROTEIN 138"/>
    <property type="match status" value="1"/>
</dbReference>
<evidence type="ECO:0000313" key="2">
    <source>
        <dbReference type="EMBL" id="CAJ0916272.1"/>
    </source>
</evidence>
<proteinExistence type="predicted"/>
<reference evidence="2" key="1">
    <citation type="submission" date="2023-07" db="EMBL/GenBank/DDBJ databases">
        <authorList>
            <person name="Stuckert A."/>
        </authorList>
    </citation>
    <scope>NUCLEOTIDE SEQUENCE</scope>
</reference>
<organism evidence="2 3">
    <name type="scientific">Ranitomeya imitator</name>
    <name type="common">mimic poison frog</name>
    <dbReference type="NCBI Taxonomy" id="111125"/>
    <lineage>
        <taxon>Eukaryota</taxon>
        <taxon>Metazoa</taxon>
        <taxon>Chordata</taxon>
        <taxon>Craniata</taxon>
        <taxon>Vertebrata</taxon>
        <taxon>Euteleostomi</taxon>
        <taxon>Amphibia</taxon>
        <taxon>Batrachia</taxon>
        <taxon>Anura</taxon>
        <taxon>Neobatrachia</taxon>
        <taxon>Hyloidea</taxon>
        <taxon>Dendrobatidae</taxon>
        <taxon>Dendrobatinae</taxon>
        <taxon>Ranitomeya</taxon>
    </lineage>
</organism>
<protein>
    <submittedName>
        <fullName evidence="2">Uncharacterized protein</fullName>
    </submittedName>
</protein>
<accession>A0ABN9KS15</accession>
<sequence>MKNRIADIKMLLCRLTLMANTCTEPSFLMSGHAGTKQNTRKPQNTLLKSPNVLPSEIHDIYEELSEIYHKLQQERTSQQEYSLHLKRREQSLLEKEEMLLKHQATLSKIKDVEEIVHQKFQIMKERRCSDTDNDPDRCSVAVWSLESCHTDSSPATNDQGKDFGIVETVFNDAEVPGEGGDRSFQGSDLPRMINRRERGEFLPVPSPATREAMPELTSGATVPSSPDLPISAAGDHMECRLHVSSPGARPIAGQLALSTRGLNSVDVQRPFSMASEQPPLSHHCESGWYKKADGSSSPP</sequence>
<evidence type="ECO:0000313" key="3">
    <source>
        <dbReference type="Proteomes" id="UP001176940"/>
    </source>
</evidence>
<keyword evidence="3" id="KW-1185">Reference proteome</keyword>
<dbReference type="EMBL" id="CAUEEQ010000270">
    <property type="protein sequence ID" value="CAJ0916272.1"/>
    <property type="molecule type" value="Genomic_DNA"/>
</dbReference>
<feature type="region of interest" description="Disordered" evidence="1">
    <location>
        <begin position="268"/>
        <end position="299"/>
    </location>
</feature>
<name>A0ABN9KS15_9NEOB</name>
<evidence type="ECO:0000256" key="1">
    <source>
        <dbReference type="SAM" id="MobiDB-lite"/>
    </source>
</evidence>
<feature type="region of interest" description="Disordered" evidence="1">
    <location>
        <begin position="202"/>
        <end position="226"/>
    </location>
</feature>
<comment type="caution">
    <text evidence="2">The sequence shown here is derived from an EMBL/GenBank/DDBJ whole genome shotgun (WGS) entry which is preliminary data.</text>
</comment>
<dbReference type="Proteomes" id="UP001176940">
    <property type="component" value="Unassembled WGS sequence"/>
</dbReference>
<dbReference type="InterPro" id="IPR038798">
    <property type="entry name" value="CCDC138"/>
</dbReference>
<dbReference type="PANTHER" id="PTHR34523:SF1">
    <property type="entry name" value="COILED-COIL DOMAIN-CONTAINING PROTEIN 138"/>
    <property type="match status" value="1"/>
</dbReference>
<gene>
    <name evidence="2" type="ORF">RIMI_LOCUS248494</name>
</gene>
<feature type="compositionally biased region" description="Basic and acidic residues" evidence="1">
    <location>
        <begin position="282"/>
        <end position="293"/>
    </location>
</feature>